<organism evidence="2 3">
    <name type="scientific">Eschrichtius robustus</name>
    <name type="common">California gray whale</name>
    <name type="synonym">Eschrichtius gibbosus</name>
    <dbReference type="NCBI Taxonomy" id="9764"/>
    <lineage>
        <taxon>Eukaryota</taxon>
        <taxon>Metazoa</taxon>
        <taxon>Chordata</taxon>
        <taxon>Craniata</taxon>
        <taxon>Vertebrata</taxon>
        <taxon>Euteleostomi</taxon>
        <taxon>Mammalia</taxon>
        <taxon>Eutheria</taxon>
        <taxon>Laurasiatheria</taxon>
        <taxon>Artiodactyla</taxon>
        <taxon>Whippomorpha</taxon>
        <taxon>Cetacea</taxon>
        <taxon>Mysticeti</taxon>
        <taxon>Eschrichtiidae</taxon>
        <taxon>Eschrichtius</taxon>
    </lineage>
</organism>
<evidence type="ECO:0000313" key="3">
    <source>
        <dbReference type="Proteomes" id="UP001159641"/>
    </source>
</evidence>
<feature type="compositionally biased region" description="Gly residues" evidence="1">
    <location>
        <begin position="14"/>
        <end position="26"/>
    </location>
</feature>
<sequence length="230" mass="23491">MVRLVHREGETEAGAGGGGSSAGVAGGAELRGAAPDAPTPTRLSGAGQGKDSRLRGSRRCQCGGFLTLRPGPPSSSLPRSLPSAPECGGTASFRAARLPPDLSARVSGGRGRLLKALAFPARLLPAGRTWARSWRRGPAPARKLESFVFAPRPARRGEEGGAEAALGRPRAGRAPALASAPGFFRLSLSGWVCGFPEAIKTGPASLPTGLSASSAPLSRLFAAESQFAFQ</sequence>
<name>A0AB34HS72_ESCRO</name>
<proteinExistence type="predicted"/>
<reference evidence="2 3" key="1">
    <citation type="submission" date="2022-11" db="EMBL/GenBank/DDBJ databases">
        <title>Whole genome sequence of Eschrichtius robustus ER-17-0199.</title>
        <authorList>
            <person name="Bruniche-Olsen A."/>
            <person name="Black A.N."/>
            <person name="Fields C.J."/>
            <person name="Walden K."/>
            <person name="Dewoody J.A."/>
        </authorList>
    </citation>
    <scope>NUCLEOTIDE SEQUENCE [LARGE SCALE GENOMIC DNA]</scope>
    <source>
        <strain evidence="2">ER-17-0199</strain>
        <tissue evidence="2">Blubber</tissue>
    </source>
</reference>
<protein>
    <submittedName>
        <fullName evidence="2">Uncharacterized protein</fullName>
    </submittedName>
</protein>
<dbReference type="AlphaFoldDB" id="A0AB34HS72"/>
<evidence type="ECO:0000256" key="1">
    <source>
        <dbReference type="SAM" id="MobiDB-lite"/>
    </source>
</evidence>
<evidence type="ECO:0000313" key="2">
    <source>
        <dbReference type="EMBL" id="KAJ8794289.1"/>
    </source>
</evidence>
<accession>A0AB34HS72</accession>
<dbReference type="Proteomes" id="UP001159641">
    <property type="component" value="Unassembled WGS sequence"/>
</dbReference>
<keyword evidence="3" id="KW-1185">Reference proteome</keyword>
<feature type="region of interest" description="Disordered" evidence="1">
    <location>
        <begin position="1"/>
        <end position="92"/>
    </location>
</feature>
<dbReference type="EMBL" id="JAIQCJ010000860">
    <property type="protein sequence ID" value="KAJ8794289.1"/>
    <property type="molecule type" value="Genomic_DNA"/>
</dbReference>
<feature type="compositionally biased region" description="Basic and acidic residues" evidence="1">
    <location>
        <begin position="1"/>
        <end position="10"/>
    </location>
</feature>
<gene>
    <name evidence="2" type="ORF">J1605_003246</name>
</gene>
<comment type="caution">
    <text evidence="2">The sequence shown here is derived from an EMBL/GenBank/DDBJ whole genome shotgun (WGS) entry which is preliminary data.</text>
</comment>